<feature type="domain" description="RmlD-like substrate binding" evidence="7">
    <location>
        <begin position="2"/>
        <end position="277"/>
    </location>
</feature>
<comment type="similarity">
    <text evidence="2 6">Belongs to the dTDP-4-dehydrorhamnose reductase family.</text>
</comment>
<evidence type="ECO:0000313" key="9">
    <source>
        <dbReference type="Proteomes" id="UP000317977"/>
    </source>
</evidence>
<dbReference type="InterPro" id="IPR029903">
    <property type="entry name" value="RmlD-like-bd"/>
</dbReference>
<organism evidence="8 9">
    <name type="scientific">Rubripirellula reticaptiva</name>
    <dbReference type="NCBI Taxonomy" id="2528013"/>
    <lineage>
        <taxon>Bacteria</taxon>
        <taxon>Pseudomonadati</taxon>
        <taxon>Planctomycetota</taxon>
        <taxon>Planctomycetia</taxon>
        <taxon>Pirellulales</taxon>
        <taxon>Pirellulaceae</taxon>
        <taxon>Rubripirellula</taxon>
    </lineage>
</organism>
<evidence type="ECO:0000256" key="5">
    <source>
        <dbReference type="ARBA" id="ARBA00048200"/>
    </source>
</evidence>
<dbReference type="Gene3D" id="3.40.50.720">
    <property type="entry name" value="NAD(P)-binding Rossmann-like Domain"/>
    <property type="match status" value="1"/>
</dbReference>
<accession>A0A5C6FE45</accession>
<comment type="pathway">
    <text evidence="1 6">Carbohydrate biosynthesis; dTDP-L-rhamnose biosynthesis.</text>
</comment>
<dbReference type="InterPro" id="IPR005913">
    <property type="entry name" value="dTDP_dehydrorham_reduct"/>
</dbReference>
<keyword evidence="9" id="KW-1185">Reference proteome</keyword>
<evidence type="ECO:0000256" key="6">
    <source>
        <dbReference type="RuleBase" id="RU364082"/>
    </source>
</evidence>
<keyword evidence="6" id="KW-0521">NADP</keyword>
<protein>
    <recommendedName>
        <fullName evidence="4 6">dTDP-4-dehydrorhamnose reductase</fullName>
        <ecNumber evidence="3 6">1.1.1.133</ecNumber>
    </recommendedName>
</protein>
<dbReference type="NCBIfam" id="TIGR01214">
    <property type="entry name" value="rmlD"/>
    <property type="match status" value="1"/>
</dbReference>
<dbReference type="CDD" id="cd05254">
    <property type="entry name" value="dTDP_HR_like_SDR_e"/>
    <property type="match status" value="1"/>
</dbReference>
<dbReference type="GO" id="GO:0008831">
    <property type="term" value="F:dTDP-4-dehydrorhamnose reductase activity"/>
    <property type="evidence" value="ECO:0007669"/>
    <property type="project" value="UniProtKB-EC"/>
</dbReference>
<reference evidence="8 9" key="1">
    <citation type="submission" date="2019-02" db="EMBL/GenBank/DDBJ databases">
        <title>Deep-cultivation of Planctomycetes and their phenomic and genomic characterization uncovers novel biology.</title>
        <authorList>
            <person name="Wiegand S."/>
            <person name="Jogler M."/>
            <person name="Boedeker C."/>
            <person name="Pinto D."/>
            <person name="Vollmers J."/>
            <person name="Rivas-Marin E."/>
            <person name="Kohn T."/>
            <person name="Peeters S.H."/>
            <person name="Heuer A."/>
            <person name="Rast P."/>
            <person name="Oberbeckmann S."/>
            <person name="Bunk B."/>
            <person name="Jeske O."/>
            <person name="Meyerdierks A."/>
            <person name="Storesund J.E."/>
            <person name="Kallscheuer N."/>
            <person name="Luecker S."/>
            <person name="Lage O.M."/>
            <person name="Pohl T."/>
            <person name="Merkel B.J."/>
            <person name="Hornburger P."/>
            <person name="Mueller R.-W."/>
            <person name="Bruemmer F."/>
            <person name="Labrenz M."/>
            <person name="Spormann A.M."/>
            <person name="Op Den Camp H."/>
            <person name="Overmann J."/>
            <person name="Amann R."/>
            <person name="Jetten M.S.M."/>
            <person name="Mascher T."/>
            <person name="Medema M.H."/>
            <person name="Devos D.P."/>
            <person name="Kaster A.-K."/>
            <person name="Ovreas L."/>
            <person name="Rohde M."/>
            <person name="Galperin M.Y."/>
            <person name="Jogler C."/>
        </authorList>
    </citation>
    <scope>NUCLEOTIDE SEQUENCE [LARGE SCALE GENOMIC DNA]</scope>
    <source>
        <strain evidence="8 9">Poly59</strain>
    </source>
</reference>
<dbReference type="GO" id="GO:0019305">
    <property type="term" value="P:dTDP-rhamnose biosynthetic process"/>
    <property type="evidence" value="ECO:0007669"/>
    <property type="project" value="UniProtKB-UniPathway"/>
</dbReference>
<evidence type="ECO:0000256" key="3">
    <source>
        <dbReference type="ARBA" id="ARBA00012929"/>
    </source>
</evidence>
<evidence type="ECO:0000259" key="7">
    <source>
        <dbReference type="Pfam" id="PF04321"/>
    </source>
</evidence>
<evidence type="ECO:0000313" key="8">
    <source>
        <dbReference type="EMBL" id="TWU57899.1"/>
    </source>
</evidence>
<dbReference type="PANTHER" id="PTHR10491">
    <property type="entry name" value="DTDP-4-DEHYDRORHAMNOSE REDUCTASE"/>
    <property type="match status" value="1"/>
</dbReference>
<evidence type="ECO:0000256" key="1">
    <source>
        <dbReference type="ARBA" id="ARBA00004781"/>
    </source>
</evidence>
<keyword evidence="6 8" id="KW-0560">Oxidoreductase</keyword>
<comment type="catalytic activity">
    <reaction evidence="5">
        <text>dTDP-beta-L-rhamnose + NADP(+) = dTDP-4-dehydro-beta-L-rhamnose + NADPH + H(+)</text>
        <dbReference type="Rhea" id="RHEA:21796"/>
        <dbReference type="ChEBI" id="CHEBI:15378"/>
        <dbReference type="ChEBI" id="CHEBI:57510"/>
        <dbReference type="ChEBI" id="CHEBI:57783"/>
        <dbReference type="ChEBI" id="CHEBI:58349"/>
        <dbReference type="ChEBI" id="CHEBI:62830"/>
        <dbReference type="EC" id="1.1.1.133"/>
    </reaction>
</comment>
<evidence type="ECO:0000256" key="2">
    <source>
        <dbReference type="ARBA" id="ARBA00010944"/>
    </source>
</evidence>
<dbReference type="EMBL" id="SJPX01000001">
    <property type="protein sequence ID" value="TWU57899.1"/>
    <property type="molecule type" value="Genomic_DNA"/>
</dbReference>
<gene>
    <name evidence="8" type="primary">rfbD</name>
    <name evidence="8" type="ORF">Poly59_08080</name>
</gene>
<dbReference type="Proteomes" id="UP000317977">
    <property type="component" value="Unassembled WGS sequence"/>
</dbReference>
<comment type="function">
    <text evidence="6">Catalyzes the reduction of dTDP-6-deoxy-L-lyxo-4-hexulose to yield dTDP-L-rhamnose.</text>
</comment>
<dbReference type="PANTHER" id="PTHR10491:SF4">
    <property type="entry name" value="METHIONINE ADENOSYLTRANSFERASE 2 SUBUNIT BETA"/>
    <property type="match status" value="1"/>
</dbReference>
<dbReference type="AlphaFoldDB" id="A0A5C6FE45"/>
<dbReference type="SUPFAM" id="SSF51735">
    <property type="entry name" value="NAD(P)-binding Rossmann-fold domains"/>
    <property type="match status" value="1"/>
</dbReference>
<evidence type="ECO:0000256" key="4">
    <source>
        <dbReference type="ARBA" id="ARBA00017099"/>
    </source>
</evidence>
<dbReference type="InterPro" id="IPR036291">
    <property type="entry name" value="NAD(P)-bd_dom_sf"/>
</dbReference>
<dbReference type="RefSeq" id="WP_186776003.1">
    <property type="nucleotide sequence ID" value="NZ_SJPX01000001.1"/>
</dbReference>
<name>A0A5C6FE45_9BACT</name>
<comment type="caution">
    <text evidence="8">The sequence shown here is derived from an EMBL/GenBank/DDBJ whole genome shotgun (WGS) entry which is preliminary data.</text>
</comment>
<dbReference type="Pfam" id="PF04321">
    <property type="entry name" value="RmlD_sub_bind"/>
    <property type="match status" value="1"/>
</dbReference>
<dbReference type="UniPathway" id="UPA00124"/>
<proteinExistence type="inferred from homology"/>
<sequence>MIFVTGAAGQLGSALCHTLGDDCLALTRDQLDIADSASIEALVLAKRPDVIVNCAAYTAVDLAEDEVEKCRNINATAVKSFADAANKVGALLVQISTDYVYGGATVSDGANREDSPLRAQGVYAKTKLAGEEFAQTCANHLIIRTCGIYGHLPKPKNFVETMLRVGADRDELRVVDDQYCNPTSAATITGAILALIDSKARGVFNVAASPAMTWCDFAREIFKQADMPTKVVPITTEEFGAKAERPRYSVVDTSKYTRVTGKTLPTINDDLAKYLATRS</sequence>
<dbReference type="Gene3D" id="3.90.25.10">
    <property type="entry name" value="UDP-galactose 4-epimerase, domain 1"/>
    <property type="match status" value="1"/>
</dbReference>
<dbReference type="EC" id="1.1.1.133" evidence="3 6"/>